<dbReference type="PROSITE" id="PS50890">
    <property type="entry name" value="PUA"/>
    <property type="match status" value="1"/>
</dbReference>
<dbReference type="STRING" id="4846.A0A367KXF6"/>
<reference evidence="4 5" key="1">
    <citation type="journal article" date="2018" name="G3 (Bethesda)">
        <title>Phylogenetic and Phylogenomic Definition of Rhizopus Species.</title>
        <authorList>
            <person name="Gryganskyi A.P."/>
            <person name="Golan J."/>
            <person name="Dolatabadi S."/>
            <person name="Mondo S."/>
            <person name="Robb S."/>
            <person name="Idnurm A."/>
            <person name="Muszewska A."/>
            <person name="Steczkiewicz K."/>
            <person name="Masonjones S."/>
            <person name="Liao H.L."/>
            <person name="Gajdeczka M.T."/>
            <person name="Anike F."/>
            <person name="Vuek A."/>
            <person name="Anishchenko I.M."/>
            <person name="Voigt K."/>
            <person name="de Hoog G.S."/>
            <person name="Smith M.E."/>
            <person name="Heitman J."/>
            <person name="Vilgalys R."/>
            <person name="Stajich J.E."/>
        </authorList>
    </citation>
    <scope>NUCLEOTIDE SEQUENCE [LARGE SCALE GENOMIC DNA]</scope>
    <source>
        <strain evidence="4 5">LSU 92-RS-03</strain>
    </source>
</reference>
<evidence type="ECO:0000259" key="3">
    <source>
        <dbReference type="PROSITE" id="PS50296"/>
    </source>
</evidence>
<dbReference type="InterPro" id="IPR058886">
    <property type="entry name" value="SWIB_eIF2D"/>
</dbReference>
<dbReference type="InterPro" id="IPR041366">
    <property type="entry name" value="Pre-PUA"/>
</dbReference>
<evidence type="ECO:0000313" key="5">
    <source>
        <dbReference type="Proteomes" id="UP000253551"/>
    </source>
</evidence>
<dbReference type="InterPro" id="IPR036885">
    <property type="entry name" value="SWIB_MDM2_dom_sf"/>
</dbReference>
<dbReference type="FunFam" id="3.30.780.10:FF:000008">
    <property type="entry name" value="eukaryotic translation initiation factor 2D"/>
    <property type="match status" value="1"/>
</dbReference>
<dbReference type="SUPFAM" id="SSF88697">
    <property type="entry name" value="PUA domain-like"/>
    <property type="match status" value="1"/>
</dbReference>
<dbReference type="Pfam" id="PF01253">
    <property type="entry name" value="SUI1"/>
    <property type="match status" value="1"/>
</dbReference>
<name>A0A367KXF6_RHIST</name>
<dbReference type="InterPro" id="IPR036877">
    <property type="entry name" value="SUI1_dom_sf"/>
</dbReference>
<keyword evidence="5" id="KW-1185">Reference proteome</keyword>
<comment type="caution">
    <text evidence="4">The sequence shown here is derived from an EMBL/GenBank/DDBJ whole genome shotgun (WGS) entry which is preliminary data.</text>
</comment>
<accession>A0A367KXF6</accession>
<dbReference type="AlphaFoldDB" id="A0A367KXF6"/>
<dbReference type="Pfam" id="PF25304">
    <property type="entry name" value="WHD_eIF2D"/>
    <property type="match status" value="1"/>
</dbReference>
<dbReference type="Gene3D" id="3.30.780.10">
    <property type="entry name" value="SUI1-like domain"/>
    <property type="match status" value="1"/>
</dbReference>
<dbReference type="PANTHER" id="PTHR12217:SF4">
    <property type="entry name" value="EUKARYOTIC TRANSLATION INITIATION FACTOR 2D"/>
    <property type="match status" value="1"/>
</dbReference>
<dbReference type="Proteomes" id="UP000253551">
    <property type="component" value="Unassembled WGS sequence"/>
</dbReference>
<dbReference type="InterPro" id="IPR001950">
    <property type="entry name" value="SUI1"/>
</dbReference>
<dbReference type="GO" id="GO:0003743">
    <property type="term" value="F:translation initiation factor activity"/>
    <property type="evidence" value="ECO:0007669"/>
    <property type="project" value="InterPro"/>
</dbReference>
<feature type="compositionally biased region" description="Basic and acidic residues" evidence="2">
    <location>
        <begin position="205"/>
        <end position="220"/>
    </location>
</feature>
<dbReference type="CDD" id="cd11608">
    <property type="entry name" value="eIF2D_C"/>
    <property type="match status" value="1"/>
</dbReference>
<dbReference type="Pfam" id="PF26291">
    <property type="entry name" value="SWIB_eIF2D"/>
    <property type="match status" value="1"/>
</dbReference>
<feature type="region of interest" description="Disordered" evidence="2">
    <location>
        <begin position="338"/>
        <end position="359"/>
    </location>
</feature>
<dbReference type="GO" id="GO:0003723">
    <property type="term" value="F:RNA binding"/>
    <property type="evidence" value="ECO:0007669"/>
    <property type="project" value="InterPro"/>
</dbReference>
<gene>
    <name evidence="4" type="ORF">CU098_012938</name>
</gene>
<dbReference type="GO" id="GO:0001731">
    <property type="term" value="P:formation of translation preinitiation complex"/>
    <property type="evidence" value="ECO:0007669"/>
    <property type="project" value="InterPro"/>
</dbReference>
<protein>
    <recommendedName>
        <fullName evidence="3">SUI1 domain-containing protein</fullName>
    </recommendedName>
</protein>
<dbReference type="CDD" id="cd21156">
    <property type="entry name" value="PUA_eIF2d-like"/>
    <property type="match status" value="1"/>
</dbReference>
<feature type="domain" description="SUI1" evidence="3">
    <location>
        <begin position="474"/>
        <end position="550"/>
    </location>
</feature>
<dbReference type="Gene3D" id="3.10.400.20">
    <property type="match status" value="1"/>
</dbReference>
<dbReference type="SUPFAM" id="SSF55159">
    <property type="entry name" value="eIF1-like"/>
    <property type="match status" value="1"/>
</dbReference>
<feature type="compositionally biased region" description="Acidic residues" evidence="2">
    <location>
        <begin position="190"/>
        <end position="204"/>
    </location>
</feature>
<dbReference type="PROSITE" id="PS50296">
    <property type="entry name" value="SUI1"/>
    <property type="match status" value="1"/>
</dbReference>
<organism evidence="4 5">
    <name type="scientific">Rhizopus stolonifer</name>
    <name type="common">Rhizopus nigricans</name>
    <dbReference type="NCBI Taxonomy" id="4846"/>
    <lineage>
        <taxon>Eukaryota</taxon>
        <taxon>Fungi</taxon>
        <taxon>Fungi incertae sedis</taxon>
        <taxon>Mucoromycota</taxon>
        <taxon>Mucoromycotina</taxon>
        <taxon>Mucoromycetes</taxon>
        <taxon>Mucorales</taxon>
        <taxon>Mucorineae</taxon>
        <taxon>Rhizopodaceae</taxon>
        <taxon>Rhizopus</taxon>
    </lineage>
</organism>
<dbReference type="EMBL" id="PJQM01000071">
    <property type="protein sequence ID" value="RCI06876.1"/>
    <property type="molecule type" value="Genomic_DNA"/>
</dbReference>
<proteinExistence type="predicted"/>
<dbReference type="InterPro" id="IPR039757">
    <property type="entry name" value="EIF2D"/>
</dbReference>
<evidence type="ECO:0000313" key="4">
    <source>
        <dbReference type="EMBL" id="RCI06876.1"/>
    </source>
</evidence>
<dbReference type="Pfam" id="PF26292">
    <property type="entry name" value="PUA_elF2D"/>
    <property type="match status" value="1"/>
</dbReference>
<dbReference type="NCBIfam" id="TIGR00451">
    <property type="entry name" value="unchar_dom_2"/>
    <property type="match status" value="1"/>
</dbReference>
<sequence>MFKKPIANLKTFSPLRSSDRRRFQNEAWEAYPELKDQQVMPEDLRSAKFTTHAGNSGVLYIADNHQPLWLSIGNLPPVPTVYTTWRYPTMLPTLYTWSPVVQKLMEGADLMIPGLVPDSTGTLPDLNQGDLVAITVRGYLYPLAIGTMVLPTSDIKPRSGMKGKAVNILHVFEDCLWAMGDKSEPPEIPQDSDSDEDESEEEEEENKKRVVEPAKEEEMIEQKVPAKQLSTEEVDNILKASLYHALVYKITADNTILPISAPSFYSAYVMPSRPIGCETADIKRSSWKKLQKFIKVIEKSGLLKTKEQRGETVIISIQWSHPLLEDVRKYKTLEHATPNSISAQQQQQQQQQQKDEKKPTEIQEFFKPLGSHIYRFFEEVQKDKDRLYTLTELKTFINDYAKKTSLVNPKNQKMIRLDAVLCDAVLSKSEYNTIDQLARDQLVTRLSSKMQPFHTLLLPGQKEPVLRKGHPKPVEIVQEIRQGRKTVTKVTGVEAFNLDIEDLIKDFTKLCASSVTSNPIHGVSPKNPLFEIMVQGPQIKNITEFLLNKGVPKKLIESTDKTQKKKK</sequence>
<keyword evidence="1" id="KW-0963">Cytoplasm</keyword>
<dbReference type="InterPro" id="IPR057429">
    <property type="entry name" value="WH_eIF2D"/>
</dbReference>
<dbReference type="PANTHER" id="PTHR12217">
    <property type="entry name" value="EUKARYOTIC TRANSLATION INITIATION FACTOR 2D"/>
    <property type="match status" value="1"/>
</dbReference>
<dbReference type="InterPro" id="IPR039759">
    <property type="entry name" value="eIF2D_SUI1"/>
</dbReference>
<evidence type="ECO:0000256" key="1">
    <source>
        <dbReference type="ARBA" id="ARBA00022490"/>
    </source>
</evidence>
<dbReference type="OrthoDB" id="199771at2759"/>
<dbReference type="InterPro" id="IPR004521">
    <property type="entry name" value="Uncharacterised_CHP00451"/>
</dbReference>
<dbReference type="Pfam" id="PF17832">
    <property type="entry name" value="Pre-PUA"/>
    <property type="match status" value="1"/>
</dbReference>
<dbReference type="InterPro" id="IPR048248">
    <property type="entry name" value="PUA_eIF2d-like"/>
</dbReference>
<dbReference type="SUPFAM" id="SSF47592">
    <property type="entry name" value="SWIB/MDM2 domain"/>
    <property type="match status" value="1"/>
</dbReference>
<evidence type="ECO:0000256" key="2">
    <source>
        <dbReference type="SAM" id="MobiDB-lite"/>
    </source>
</evidence>
<dbReference type="InterPro" id="IPR015947">
    <property type="entry name" value="PUA-like_sf"/>
</dbReference>
<feature type="region of interest" description="Disordered" evidence="2">
    <location>
        <begin position="182"/>
        <end position="220"/>
    </location>
</feature>